<keyword evidence="10 11" id="KW-0472">Membrane</keyword>
<keyword evidence="2" id="KW-1003">Cell membrane</keyword>
<dbReference type="EMBL" id="JAQSIP010000007">
    <property type="protein sequence ID" value="MDD0839919.1"/>
    <property type="molecule type" value="Genomic_DNA"/>
</dbReference>
<evidence type="ECO:0000256" key="6">
    <source>
        <dbReference type="ARBA" id="ARBA00022692"/>
    </source>
</evidence>
<sequence>MKLTDFLFVLAGVLLNAGAQLLLKSGANAVGPIQGLEGLRGVALTLAFHPGILGGLFCYVLSVVLWIVALSRVDVSIAYPMLSIGYVVNALLAAALLGEAISAQRWAGMAVILLGVAIIARS</sequence>
<dbReference type="InterPro" id="IPR000620">
    <property type="entry name" value="EamA_dom"/>
</dbReference>
<dbReference type="RefSeq" id="WP_273952556.1">
    <property type="nucleotide sequence ID" value="NZ_JAQSIP010000007.1"/>
</dbReference>
<evidence type="ECO:0000313" key="14">
    <source>
        <dbReference type="Proteomes" id="UP001528673"/>
    </source>
</evidence>
<keyword evidence="5" id="KW-0441">Lipid A biosynthesis</keyword>
<gene>
    <name evidence="13" type="ORF">PSQ40_15145</name>
</gene>
<feature type="transmembrane region" description="Helical" evidence="11">
    <location>
        <begin position="43"/>
        <end position="70"/>
    </location>
</feature>
<dbReference type="SUPFAM" id="SSF103481">
    <property type="entry name" value="Multidrug resistance efflux transporter EmrE"/>
    <property type="match status" value="1"/>
</dbReference>
<evidence type="ECO:0000256" key="1">
    <source>
        <dbReference type="ARBA" id="ARBA00004651"/>
    </source>
</evidence>
<keyword evidence="7" id="KW-0448">Lipopolysaccharide biosynthesis</keyword>
<feature type="transmembrane region" description="Helical" evidence="11">
    <location>
        <begin position="77"/>
        <end position="97"/>
    </location>
</feature>
<dbReference type="InterPro" id="IPR000390">
    <property type="entry name" value="Small_drug/metabolite_transptr"/>
</dbReference>
<evidence type="ECO:0000259" key="12">
    <source>
        <dbReference type="Pfam" id="PF00892"/>
    </source>
</evidence>
<keyword evidence="8 11" id="KW-1133">Transmembrane helix</keyword>
<proteinExistence type="predicted"/>
<keyword evidence="9" id="KW-0443">Lipid metabolism</keyword>
<feature type="domain" description="EamA" evidence="12">
    <location>
        <begin position="50"/>
        <end position="120"/>
    </location>
</feature>
<evidence type="ECO:0000256" key="7">
    <source>
        <dbReference type="ARBA" id="ARBA00022985"/>
    </source>
</evidence>
<keyword evidence="6 11" id="KW-0812">Transmembrane</keyword>
<dbReference type="InterPro" id="IPR037185">
    <property type="entry name" value="EmrE-like"/>
</dbReference>
<evidence type="ECO:0000256" key="4">
    <source>
        <dbReference type="ARBA" id="ARBA00022519"/>
    </source>
</evidence>
<dbReference type="PANTHER" id="PTHR30561:SF9">
    <property type="entry name" value="4-AMINO-4-DEOXY-L-ARABINOSE-PHOSPHOUNDECAPRENOL FLIPPASE SUBUNIT ARNF-RELATED"/>
    <property type="match status" value="1"/>
</dbReference>
<dbReference type="Pfam" id="PF00892">
    <property type="entry name" value="EamA"/>
    <property type="match status" value="1"/>
</dbReference>
<evidence type="ECO:0000256" key="5">
    <source>
        <dbReference type="ARBA" id="ARBA00022556"/>
    </source>
</evidence>
<reference evidence="13 14" key="1">
    <citation type="submission" date="2023-02" db="EMBL/GenBank/DDBJ databases">
        <title>Bacterial whole genomic sequence of Curvibacter sp. HBC61.</title>
        <authorList>
            <person name="Le V."/>
            <person name="Ko S.-R."/>
            <person name="Ahn C.-Y."/>
            <person name="Oh H.-M."/>
        </authorList>
    </citation>
    <scope>NUCLEOTIDE SEQUENCE [LARGE SCALE GENOMIC DNA]</scope>
    <source>
        <strain evidence="13 14">HBC61</strain>
    </source>
</reference>
<keyword evidence="3" id="KW-0444">Lipid biosynthesis</keyword>
<evidence type="ECO:0000256" key="3">
    <source>
        <dbReference type="ARBA" id="ARBA00022516"/>
    </source>
</evidence>
<dbReference type="PANTHER" id="PTHR30561">
    <property type="entry name" value="SMR FAMILY PROTON-DEPENDENT DRUG EFFLUX TRANSPORTER SUGE"/>
    <property type="match status" value="1"/>
</dbReference>
<dbReference type="Proteomes" id="UP001528673">
    <property type="component" value="Unassembled WGS sequence"/>
</dbReference>
<feature type="transmembrane region" description="Helical" evidence="11">
    <location>
        <begin position="103"/>
        <end position="120"/>
    </location>
</feature>
<comment type="subcellular location">
    <subcellularLocation>
        <location evidence="1">Cell membrane</location>
        <topology evidence="1">Multi-pass membrane protein</topology>
    </subcellularLocation>
</comment>
<keyword evidence="4" id="KW-0997">Cell inner membrane</keyword>
<evidence type="ECO:0000313" key="13">
    <source>
        <dbReference type="EMBL" id="MDD0839919.1"/>
    </source>
</evidence>
<organism evidence="13 14">
    <name type="scientific">Curvibacter cyanobacteriorum</name>
    <dbReference type="NCBI Taxonomy" id="3026422"/>
    <lineage>
        <taxon>Bacteria</taxon>
        <taxon>Pseudomonadati</taxon>
        <taxon>Pseudomonadota</taxon>
        <taxon>Betaproteobacteria</taxon>
        <taxon>Burkholderiales</taxon>
        <taxon>Comamonadaceae</taxon>
        <taxon>Curvibacter</taxon>
    </lineage>
</organism>
<evidence type="ECO:0000256" key="9">
    <source>
        <dbReference type="ARBA" id="ARBA00023098"/>
    </source>
</evidence>
<accession>A0ABT5N2W7</accession>
<protein>
    <submittedName>
        <fullName evidence="13">SMR family transporter</fullName>
    </submittedName>
</protein>
<evidence type="ECO:0000256" key="8">
    <source>
        <dbReference type="ARBA" id="ARBA00022989"/>
    </source>
</evidence>
<evidence type="ECO:0000256" key="11">
    <source>
        <dbReference type="SAM" id="Phobius"/>
    </source>
</evidence>
<dbReference type="Gene3D" id="1.10.3730.20">
    <property type="match status" value="1"/>
</dbReference>
<keyword evidence="14" id="KW-1185">Reference proteome</keyword>
<name>A0ABT5N2W7_9BURK</name>
<evidence type="ECO:0000256" key="2">
    <source>
        <dbReference type="ARBA" id="ARBA00022475"/>
    </source>
</evidence>
<evidence type="ECO:0000256" key="10">
    <source>
        <dbReference type="ARBA" id="ARBA00023136"/>
    </source>
</evidence>
<comment type="caution">
    <text evidence="13">The sequence shown here is derived from an EMBL/GenBank/DDBJ whole genome shotgun (WGS) entry which is preliminary data.</text>
</comment>